<dbReference type="EMBL" id="WHUW01000021">
    <property type="protein sequence ID" value="KAF8436652.1"/>
    <property type="molecule type" value="Genomic_DNA"/>
</dbReference>
<reference evidence="2" key="2">
    <citation type="journal article" date="2020" name="Nat. Commun.">
        <title>Large-scale genome sequencing of mycorrhizal fungi provides insights into the early evolution of symbiotic traits.</title>
        <authorList>
            <person name="Miyauchi S."/>
            <person name="Kiss E."/>
            <person name="Kuo A."/>
            <person name="Drula E."/>
            <person name="Kohler A."/>
            <person name="Sanchez-Garcia M."/>
            <person name="Morin E."/>
            <person name="Andreopoulos B."/>
            <person name="Barry K.W."/>
            <person name="Bonito G."/>
            <person name="Buee M."/>
            <person name="Carver A."/>
            <person name="Chen C."/>
            <person name="Cichocki N."/>
            <person name="Clum A."/>
            <person name="Culley D."/>
            <person name="Crous P.W."/>
            <person name="Fauchery L."/>
            <person name="Girlanda M."/>
            <person name="Hayes R.D."/>
            <person name="Keri Z."/>
            <person name="LaButti K."/>
            <person name="Lipzen A."/>
            <person name="Lombard V."/>
            <person name="Magnuson J."/>
            <person name="Maillard F."/>
            <person name="Murat C."/>
            <person name="Nolan M."/>
            <person name="Ohm R.A."/>
            <person name="Pangilinan J."/>
            <person name="Pereira M.F."/>
            <person name="Perotto S."/>
            <person name="Peter M."/>
            <person name="Pfister S."/>
            <person name="Riley R."/>
            <person name="Sitrit Y."/>
            <person name="Stielow J.B."/>
            <person name="Szollosi G."/>
            <person name="Zifcakova L."/>
            <person name="Stursova M."/>
            <person name="Spatafora J.W."/>
            <person name="Tedersoo L."/>
            <person name="Vaario L.M."/>
            <person name="Yamada A."/>
            <person name="Yan M."/>
            <person name="Wang P."/>
            <person name="Xu J."/>
            <person name="Bruns T."/>
            <person name="Baldrian P."/>
            <person name="Vilgalys R."/>
            <person name="Dunand C."/>
            <person name="Henrissat B."/>
            <person name="Grigoriev I.V."/>
            <person name="Hibbett D."/>
            <person name="Nagy L.G."/>
            <person name="Martin F.M."/>
        </authorList>
    </citation>
    <scope>NUCLEOTIDE SEQUENCE</scope>
    <source>
        <strain evidence="2">BED1</strain>
    </source>
</reference>
<name>A0AAD4BPS8_BOLED</name>
<keyword evidence="1" id="KW-0812">Transmembrane</keyword>
<dbReference type="AlphaFoldDB" id="A0AAD4BPS8"/>
<accession>A0AAD4BPS8</accession>
<feature type="transmembrane region" description="Helical" evidence="1">
    <location>
        <begin position="24"/>
        <end position="42"/>
    </location>
</feature>
<gene>
    <name evidence="2" type="ORF">L210DRAFT_3548905</name>
</gene>
<keyword evidence="1" id="KW-0472">Membrane</keyword>
<protein>
    <submittedName>
        <fullName evidence="2">Uncharacterized protein</fullName>
    </submittedName>
</protein>
<dbReference type="Proteomes" id="UP001194468">
    <property type="component" value="Unassembled WGS sequence"/>
</dbReference>
<keyword evidence="1" id="KW-1133">Transmembrane helix</keyword>
<evidence type="ECO:0000313" key="2">
    <source>
        <dbReference type="EMBL" id="KAF8436652.1"/>
    </source>
</evidence>
<reference evidence="2" key="1">
    <citation type="submission" date="2019-10" db="EMBL/GenBank/DDBJ databases">
        <authorList>
            <consortium name="DOE Joint Genome Institute"/>
            <person name="Kuo A."/>
            <person name="Miyauchi S."/>
            <person name="Kiss E."/>
            <person name="Drula E."/>
            <person name="Kohler A."/>
            <person name="Sanchez-Garcia M."/>
            <person name="Andreopoulos B."/>
            <person name="Barry K.W."/>
            <person name="Bonito G."/>
            <person name="Buee M."/>
            <person name="Carver A."/>
            <person name="Chen C."/>
            <person name="Cichocki N."/>
            <person name="Clum A."/>
            <person name="Culley D."/>
            <person name="Crous P.W."/>
            <person name="Fauchery L."/>
            <person name="Girlanda M."/>
            <person name="Hayes R."/>
            <person name="Keri Z."/>
            <person name="LaButti K."/>
            <person name="Lipzen A."/>
            <person name="Lombard V."/>
            <person name="Magnuson J."/>
            <person name="Maillard F."/>
            <person name="Morin E."/>
            <person name="Murat C."/>
            <person name="Nolan M."/>
            <person name="Ohm R."/>
            <person name="Pangilinan J."/>
            <person name="Pereira M."/>
            <person name="Perotto S."/>
            <person name="Peter M."/>
            <person name="Riley R."/>
            <person name="Sitrit Y."/>
            <person name="Stielow B."/>
            <person name="Szollosi G."/>
            <person name="Zifcakova L."/>
            <person name="Stursova M."/>
            <person name="Spatafora J.W."/>
            <person name="Tedersoo L."/>
            <person name="Vaario L.-M."/>
            <person name="Yamada A."/>
            <person name="Yan M."/>
            <person name="Wang P."/>
            <person name="Xu J."/>
            <person name="Bruns T."/>
            <person name="Baldrian P."/>
            <person name="Vilgalys R."/>
            <person name="Henrissat B."/>
            <person name="Grigoriev I.V."/>
            <person name="Hibbett D."/>
            <person name="Nagy L.G."/>
            <person name="Martin F.M."/>
        </authorList>
    </citation>
    <scope>NUCLEOTIDE SEQUENCE</scope>
    <source>
        <strain evidence="2">BED1</strain>
    </source>
</reference>
<keyword evidence="3" id="KW-1185">Reference proteome</keyword>
<evidence type="ECO:0000256" key="1">
    <source>
        <dbReference type="SAM" id="Phobius"/>
    </source>
</evidence>
<evidence type="ECO:0000313" key="3">
    <source>
        <dbReference type="Proteomes" id="UP001194468"/>
    </source>
</evidence>
<comment type="caution">
    <text evidence="2">The sequence shown here is derived from an EMBL/GenBank/DDBJ whole genome shotgun (WGS) entry which is preliminary data.</text>
</comment>
<organism evidence="2 3">
    <name type="scientific">Boletus edulis BED1</name>
    <dbReference type="NCBI Taxonomy" id="1328754"/>
    <lineage>
        <taxon>Eukaryota</taxon>
        <taxon>Fungi</taxon>
        <taxon>Dikarya</taxon>
        <taxon>Basidiomycota</taxon>
        <taxon>Agaricomycotina</taxon>
        <taxon>Agaricomycetes</taxon>
        <taxon>Agaricomycetidae</taxon>
        <taxon>Boletales</taxon>
        <taxon>Boletineae</taxon>
        <taxon>Boletaceae</taxon>
        <taxon>Boletoideae</taxon>
        <taxon>Boletus</taxon>
    </lineage>
</organism>
<proteinExistence type="predicted"/>
<sequence>MHYDVEAGGESSKAKGDTCRSNTWLSFSIFATIMCLFALKFLPRTLGVSVRSTGCLYTTFLQDSMRLA</sequence>